<evidence type="ECO:0000256" key="6">
    <source>
        <dbReference type="ARBA" id="ARBA00023027"/>
    </source>
</evidence>
<dbReference type="Proteomes" id="UP000051955">
    <property type="component" value="Unassembled WGS sequence"/>
</dbReference>
<keyword evidence="4" id="KW-0521">NADP</keyword>
<dbReference type="GO" id="GO:0006740">
    <property type="term" value="P:NADPH regeneration"/>
    <property type="evidence" value="ECO:0007669"/>
    <property type="project" value="TreeGrafter"/>
</dbReference>
<protein>
    <recommendedName>
        <fullName evidence="2">proton-translocating NAD(P)(+) transhydrogenase</fullName>
        <ecNumber evidence="2">7.1.1.1</ecNumber>
    </recommendedName>
</protein>
<dbReference type="RefSeq" id="WP_057803021.1">
    <property type="nucleotide sequence ID" value="NZ_AZDV01000023.1"/>
</dbReference>
<dbReference type="SUPFAM" id="SSF52283">
    <property type="entry name" value="Formate/glycerate dehydrogenase catalytic domain-like"/>
    <property type="match status" value="1"/>
</dbReference>
<feature type="compositionally biased region" description="Basic and acidic residues" evidence="8">
    <location>
        <begin position="377"/>
        <end position="393"/>
    </location>
</feature>
<feature type="region of interest" description="Disordered" evidence="8">
    <location>
        <begin position="373"/>
        <end position="410"/>
    </location>
</feature>
<feature type="domain" description="Alanine dehydrogenase/pyridine nucleotide transhydrogenase N-terminal" evidence="10">
    <location>
        <begin position="6"/>
        <end position="140"/>
    </location>
</feature>
<evidence type="ECO:0000259" key="10">
    <source>
        <dbReference type="SMART" id="SM01003"/>
    </source>
</evidence>
<dbReference type="GO" id="GO:0050661">
    <property type="term" value="F:NADP binding"/>
    <property type="evidence" value="ECO:0007669"/>
    <property type="project" value="TreeGrafter"/>
</dbReference>
<dbReference type="Pfam" id="PF05222">
    <property type="entry name" value="AlaDh_PNT_N"/>
    <property type="match status" value="1"/>
</dbReference>
<dbReference type="Pfam" id="PF01262">
    <property type="entry name" value="AlaDh_PNT_C"/>
    <property type="match status" value="1"/>
</dbReference>
<reference evidence="11 12" key="1">
    <citation type="journal article" date="2015" name="Genome Announc.">
        <title>Expanding the biotechnology potential of lactobacilli through comparative genomics of 213 strains and associated genera.</title>
        <authorList>
            <person name="Sun Z."/>
            <person name="Harris H.M."/>
            <person name="McCann A."/>
            <person name="Guo C."/>
            <person name="Argimon S."/>
            <person name="Zhang W."/>
            <person name="Yang X."/>
            <person name="Jeffery I.B."/>
            <person name="Cooney J.C."/>
            <person name="Kagawa T.F."/>
            <person name="Liu W."/>
            <person name="Song Y."/>
            <person name="Salvetti E."/>
            <person name="Wrobel A."/>
            <person name="Rasinkangas P."/>
            <person name="Parkhill J."/>
            <person name="Rea M.C."/>
            <person name="O'Sullivan O."/>
            <person name="Ritari J."/>
            <person name="Douillard F.P."/>
            <person name="Paul Ross R."/>
            <person name="Yang R."/>
            <person name="Briner A.E."/>
            <person name="Felis G.E."/>
            <person name="de Vos W.M."/>
            <person name="Barrangou R."/>
            <person name="Klaenhammer T.R."/>
            <person name="Caufield P.W."/>
            <person name="Cui Y."/>
            <person name="Zhang H."/>
            <person name="O'Toole P.W."/>
        </authorList>
    </citation>
    <scope>NUCLEOTIDE SEQUENCE [LARGE SCALE GENOMIC DNA]</scope>
    <source>
        <strain evidence="11 12">DSM 19394</strain>
    </source>
</reference>
<dbReference type="PATRIC" id="fig|1423715.3.peg.2313"/>
<feature type="domain" description="Alanine dehydrogenase/pyridine nucleotide transhydrogenase NAD(H)-binding" evidence="9">
    <location>
        <begin position="149"/>
        <end position="313"/>
    </location>
</feature>
<dbReference type="InterPro" id="IPR007698">
    <property type="entry name" value="AlaDH/PNT_NAD(H)-bd"/>
</dbReference>
<sequence length="410" mass="42893">MAITISALKEAPGENRVALSPDVVRKLVKSEYQVLIEKDAGQHAFYQDSAYTDAGAQVVDRNTAIEKASIIATIDQPGADVVDHLQAGQTLLGLLAPLTDLEFVKKLAAKKVNAMAFELLPRTVSRAQTMDVLSSQASVAGYKAALLAADKFTRYFPMMITAAGTAKPTKVLVLGTGVAGLQAIGTTKRLGAMVSGYDIRPASRGEVESLGATFLTTSVSATGEGGYARALTPEETAQQQKELAGFIAENDVIITTAQVPGRRPPLLVTQDSVDQAKPGTVFIDLAASDLGGNVAGSKADDTVVTPNGAQIIAAGDMASQLPASASDMFAKNVQAVINDVTKDGELVFDVDDEVVGELLATYQGEIISSRVRSAMKLPDRHPEKAEDAADEAKPAATDDSSEESKTKGAD</sequence>
<dbReference type="PANTHER" id="PTHR10160">
    <property type="entry name" value="NAD(P) TRANSHYDROGENASE"/>
    <property type="match status" value="1"/>
</dbReference>
<dbReference type="GO" id="GO:0008750">
    <property type="term" value="F:proton-translocating NAD(P)+ transhydrogenase activity"/>
    <property type="evidence" value="ECO:0007669"/>
    <property type="project" value="UniProtKB-EC"/>
</dbReference>
<evidence type="ECO:0000313" key="12">
    <source>
        <dbReference type="Proteomes" id="UP000051955"/>
    </source>
</evidence>
<evidence type="ECO:0000256" key="1">
    <source>
        <dbReference type="ARBA" id="ARBA00003943"/>
    </source>
</evidence>
<dbReference type="InterPro" id="IPR007886">
    <property type="entry name" value="AlaDH/PNT_N"/>
</dbReference>
<evidence type="ECO:0000313" key="11">
    <source>
        <dbReference type="EMBL" id="KRK95051.1"/>
    </source>
</evidence>
<accession>A0A0R1LGM6</accession>
<organism evidence="11 12">
    <name type="scientific">Levilactobacillus acidifarinae DSM 19394 = JCM 15949</name>
    <dbReference type="NCBI Taxonomy" id="1423715"/>
    <lineage>
        <taxon>Bacteria</taxon>
        <taxon>Bacillati</taxon>
        <taxon>Bacillota</taxon>
        <taxon>Bacilli</taxon>
        <taxon>Lactobacillales</taxon>
        <taxon>Lactobacillaceae</taxon>
        <taxon>Levilactobacillus</taxon>
    </lineage>
</organism>
<evidence type="ECO:0000256" key="5">
    <source>
        <dbReference type="ARBA" id="ARBA00022967"/>
    </source>
</evidence>
<dbReference type="EMBL" id="AZDV01000023">
    <property type="protein sequence ID" value="KRK95051.1"/>
    <property type="molecule type" value="Genomic_DNA"/>
</dbReference>
<dbReference type="OrthoDB" id="9804592at2"/>
<dbReference type="InterPro" id="IPR036291">
    <property type="entry name" value="NAD(P)-bd_dom_sf"/>
</dbReference>
<gene>
    <name evidence="11" type="ORF">FD25_GL002238</name>
</gene>
<evidence type="ECO:0000259" key="9">
    <source>
        <dbReference type="SMART" id="SM01002"/>
    </source>
</evidence>
<name>A0A0R1LGM6_9LACO</name>
<dbReference type="Gene3D" id="3.40.50.720">
    <property type="entry name" value="NAD(P)-binding Rossmann-like Domain"/>
    <property type="match status" value="2"/>
</dbReference>
<comment type="function">
    <text evidence="1">The transhydrogenation between NADH and NADP is coupled to respiration and ATP hydrolysis and functions as a proton pump across the membrane.</text>
</comment>
<keyword evidence="6" id="KW-0520">NAD</keyword>
<keyword evidence="12" id="KW-1185">Reference proteome</keyword>
<proteinExistence type="predicted"/>
<dbReference type="AlphaFoldDB" id="A0A0R1LGM6"/>
<comment type="caution">
    <text evidence="11">The sequence shown here is derived from an EMBL/GenBank/DDBJ whole genome shotgun (WGS) entry which is preliminary data.</text>
</comment>
<evidence type="ECO:0000256" key="3">
    <source>
        <dbReference type="ARBA" id="ARBA00022741"/>
    </source>
</evidence>
<evidence type="ECO:0000256" key="2">
    <source>
        <dbReference type="ARBA" id="ARBA00012943"/>
    </source>
</evidence>
<evidence type="ECO:0000256" key="7">
    <source>
        <dbReference type="ARBA" id="ARBA00048202"/>
    </source>
</evidence>
<dbReference type="CDD" id="cd05304">
    <property type="entry name" value="Rubrum_tdh"/>
    <property type="match status" value="1"/>
</dbReference>
<evidence type="ECO:0000256" key="8">
    <source>
        <dbReference type="SAM" id="MobiDB-lite"/>
    </source>
</evidence>
<dbReference type="SMART" id="SM01003">
    <property type="entry name" value="AlaDh_PNT_N"/>
    <property type="match status" value="1"/>
</dbReference>
<dbReference type="STRING" id="1423715.FD25_GL002238"/>
<comment type="catalytic activity">
    <reaction evidence="7">
        <text>NAD(+) + NADPH + H(+)(in) = NADH + NADP(+) + H(+)(out)</text>
        <dbReference type="Rhea" id="RHEA:47992"/>
        <dbReference type="ChEBI" id="CHEBI:15378"/>
        <dbReference type="ChEBI" id="CHEBI:57540"/>
        <dbReference type="ChEBI" id="CHEBI:57783"/>
        <dbReference type="ChEBI" id="CHEBI:57945"/>
        <dbReference type="ChEBI" id="CHEBI:58349"/>
        <dbReference type="EC" id="7.1.1.1"/>
    </reaction>
</comment>
<dbReference type="SMART" id="SM01002">
    <property type="entry name" value="AlaDh_PNT_C"/>
    <property type="match status" value="1"/>
</dbReference>
<keyword evidence="3" id="KW-0547">Nucleotide-binding</keyword>
<dbReference type="EC" id="7.1.1.1" evidence="2"/>
<evidence type="ECO:0000256" key="4">
    <source>
        <dbReference type="ARBA" id="ARBA00022857"/>
    </source>
</evidence>
<keyword evidence="5" id="KW-1278">Translocase</keyword>
<dbReference type="SUPFAM" id="SSF51735">
    <property type="entry name" value="NAD(P)-binding Rossmann-fold domains"/>
    <property type="match status" value="1"/>
</dbReference>
<dbReference type="GO" id="GO:0005886">
    <property type="term" value="C:plasma membrane"/>
    <property type="evidence" value="ECO:0007669"/>
    <property type="project" value="TreeGrafter"/>
</dbReference>
<dbReference type="PANTHER" id="PTHR10160:SF19">
    <property type="entry name" value="PROTON-TRANSLOCATING NAD(P)(+) TRANSHYDROGENASE"/>
    <property type="match status" value="1"/>
</dbReference>